<gene>
    <name evidence="1" type="ORF">DSM112329_00311</name>
</gene>
<reference evidence="1" key="1">
    <citation type="submission" date="2022-12" db="EMBL/GenBank/DDBJ databases">
        <title>Paraconexibacter alkalitolerans sp. nov. and Baekduia alba sp. nov., isolated from soil and emended description of the genera Paraconexibacter (Chun et al., 2020) and Baekduia (An et al., 2020).</title>
        <authorList>
            <person name="Vieira S."/>
            <person name="Huber K.J."/>
            <person name="Geppert A."/>
            <person name="Wolf J."/>
            <person name="Neumann-Schaal M."/>
            <person name="Muesken M."/>
            <person name="Overmann J."/>
        </authorList>
    </citation>
    <scope>NUCLEOTIDE SEQUENCE</scope>
    <source>
        <strain evidence="1">AEG42_29</strain>
    </source>
</reference>
<dbReference type="EMBL" id="CP114014">
    <property type="protein sequence ID" value="XAY03493.1"/>
    <property type="molecule type" value="Genomic_DNA"/>
</dbReference>
<sequence length="37" mass="4325">MPRKRFALLGRVVWSIGRFVAPKAYKRWQRKHEGGAA</sequence>
<dbReference type="AlphaFoldDB" id="A0AAU7AP90"/>
<organism evidence="1">
    <name type="scientific">Paraconexibacter sp. AEG42_29</name>
    <dbReference type="NCBI Taxonomy" id="2997339"/>
    <lineage>
        <taxon>Bacteria</taxon>
        <taxon>Bacillati</taxon>
        <taxon>Actinomycetota</taxon>
        <taxon>Thermoleophilia</taxon>
        <taxon>Solirubrobacterales</taxon>
        <taxon>Paraconexibacteraceae</taxon>
        <taxon>Paraconexibacter</taxon>
    </lineage>
</organism>
<dbReference type="KEGG" id="parq:DSM112329_00311"/>
<protein>
    <submittedName>
        <fullName evidence="1">Uncharacterized protein</fullName>
    </submittedName>
</protein>
<proteinExistence type="predicted"/>
<evidence type="ECO:0000313" key="1">
    <source>
        <dbReference type="EMBL" id="XAY03493.1"/>
    </source>
</evidence>
<name>A0AAU7AP90_9ACTN</name>
<accession>A0AAU7AP90</accession>